<evidence type="ECO:0000256" key="2">
    <source>
        <dbReference type="ARBA" id="ARBA00006219"/>
    </source>
</evidence>
<dbReference type="Proteomes" id="UP000601435">
    <property type="component" value="Unassembled WGS sequence"/>
</dbReference>
<dbReference type="PANTHER" id="PTHR21064">
    <property type="entry name" value="AMINOGLYCOSIDE PHOSPHOTRANSFERASE DOMAIN-CONTAINING PROTEIN-RELATED"/>
    <property type="match status" value="1"/>
</dbReference>
<evidence type="ECO:0000256" key="6">
    <source>
        <dbReference type="ARBA" id="ARBA00036820"/>
    </source>
</evidence>
<comment type="similarity">
    <text evidence="2">Belongs to the aminoglycoside phosphotransferase family.</text>
</comment>
<feature type="domain" description="Aminoglycoside phosphotransferase" evidence="10">
    <location>
        <begin position="536"/>
        <end position="708"/>
    </location>
</feature>
<dbReference type="EMBL" id="CAJNJA010018501">
    <property type="protein sequence ID" value="CAE7424655.1"/>
    <property type="molecule type" value="Genomic_DNA"/>
</dbReference>
<dbReference type="OrthoDB" id="9973935at2759"/>
<keyword evidence="12" id="KW-1185">Reference proteome</keyword>
<evidence type="ECO:0000256" key="3">
    <source>
        <dbReference type="ARBA" id="ARBA00022490"/>
    </source>
</evidence>
<evidence type="ECO:0000259" key="10">
    <source>
        <dbReference type="Pfam" id="PF01636"/>
    </source>
</evidence>
<keyword evidence="4" id="KW-0808">Transferase</keyword>
<dbReference type="InterPro" id="IPR011009">
    <property type="entry name" value="Kinase-like_dom_sf"/>
</dbReference>
<sequence>MFEKVGFSPEKVVTCHGDLHHLQCTKDRRKCRGLREDRSDEVWPAAVIPDGLDTEIDPGGLRFRDAVHLERDCFKCPRCGSLARPNVWFCHDKNYNASTDALVRGDAYNQWLWKLHENKAAIVVVECGGGLAIPSVRVQGEDAVDGGGKGSRLIRINPVHCKVPPTNGIGIPMGSMQGLKLLDAALMKPKAKCKKDVKGREKPSESSLISPVGASGALLNIGLADTRPADISGRDFVSAGPYVTNDKFRLPKGLSDAVACNGDRTGCHRPATAGPKPWEFAWRIIEDCAEREQRVRDAAAWPQPDHDKSVSSPQASCSTKALKTRRPQSYRTLYLLCRFLKAAEMLLERSLHGDAAVDDVVQEERLVINVLERPRQPARFLLRLELLVLMKIANGTYAAEHQLGIDKDLVGPVSIVLLGERRAQYTLAHRAHTGSPRQMASSSLALGRGMTEQTKQWLVDLVNFSLSRLMFRSCLAYTTRPQNSEQGDLVVFKVHNPEDSRDFVECQCLALEYATARGASCQHLLRSQDTGEALLAMDLPEGGKEGRCFCRALSFLPGQMLADAAAEAGSDSGKLASLFAAVGEAVGSITAALQEFQHSAATREFVWDLQRCFEVVESHIGDVKEGQQQDLVRRVLDAQRLQLKSSLPKLRRSIVHNDPNDYNLVVGVDGRVGVLDFGDMLYSYTCSDAAIGMAYLFFHVPEDTPLAEGVRPFVEAYHQKCPLDEAEADALFALAVCRVCTSVCMSAYQSRLDPGNEYLLISAKPAWRLLERVDKFPGDAAKVVLREACGFQAA</sequence>
<dbReference type="InterPro" id="IPR002575">
    <property type="entry name" value="Aminoglycoside_PTrfase"/>
</dbReference>
<evidence type="ECO:0000313" key="11">
    <source>
        <dbReference type="EMBL" id="CAE7424655.1"/>
    </source>
</evidence>
<keyword evidence="3" id="KW-0963">Cytoplasm</keyword>
<dbReference type="GO" id="GO:0005737">
    <property type="term" value="C:cytoplasm"/>
    <property type="evidence" value="ECO:0007669"/>
    <property type="project" value="UniProtKB-SubCell"/>
</dbReference>
<dbReference type="AlphaFoldDB" id="A0A812R860"/>
<protein>
    <recommendedName>
        <fullName evidence="9">Hydroxylysine kinase</fullName>
        <ecNumber evidence="8">2.7.1.81</ecNumber>
    </recommendedName>
</protein>
<evidence type="ECO:0000256" key="9">
    <source>
        <dbReference type="ARBA" id="ARBA00040505"/>
    </source>
</evidence>
<dbReference type="Gene3D" id="3.40.50.1220">
    <property type="entry name" value="TPP-binding domain"/>
    <property type="match status" value="1"/>
</dbReference>
<dbReference type="GO" id="GO:0047992">
    <property type="term" value="F:hydroxylysine kinase activity"/>
    <property type="evidence" value="ECO:0007669"/>
    <property type="project" value="UniProtKB-EC"/>
</dbReference>
<evidence type="ECO:0000256" key="4">
    <source>
        <dbReference type="ARBA" id="ARBA00022679"/>
    </source>
</evidence>
<dbReference type="SUPFAM" id="SSF56112">
    <property type="entry name" value="Protein kinase-like (PK-like)"/>
    <property type="match status" value="1"/>
</dbReference>
<keyword evidence="5" id="KW-0418">Kinase</keyword>
<comment type="subcellular location">
    <subcellularLocation>
        <location evidence="1">Cytoplasm</location>
    </subcellularLocation>
</comment>
<reference evidence="11" key="1">
    <citation type="submission" date="2021-02" db="EMBL/GenBank/DDBJ databases">
        <authorList>
            <person name="Dougan E. K."/>
            <person name="Rhodes N."/>
            <person name="Thang M."/>
            <person name="Chan C."/>
        </authorList>
    </citation>
    <scope>NUCLEOTIDE SEQUENCE</scope>
</reference>
<evidence type="ECO:0000256" key="5">
    <source>
        <dbReference type="ARBA" id="ARBA00022777"/>
    </source>
</evidence>
<comment type="function">
    <text evidence="7">Catalyzes the GTP-dependent phosphorylation of 5-hydroxy-L-lysine.</text>
</comment>
<organism evidence="11 12">
    <name type="scientific">Symbiodinium necroappetens</name>
    <dbReference type="NCBI Taxonomy" id="1628268"/>
    <lineage>
        <taxon>Eukaryota</taxon>
        <taxon>Sar</taxon>
        <taxon>Alveolata</taxon>
        <taxon>Dinophyceae</taxon>
        <taxon>Suessiales</taxon>
        <taxon>Symbiodiniaceae</taxon>
        <taxon>Symbiodinium</taxon>
    </lineage>
</organism>
<dbReference type="PANTHER" id="PTHR21064:SF1">
    <property type="entry name" value="HYDROXYLYSINE KINASE"/>
    <property type="match status" value="1"/>
</dbReference>
<dbReference type="Gene3D" id="3.90.1200.10">
    <property type="match status" value="1"/>
</dbReference>
<evidence type="ECO:0000313" key="12">
    <source>
        <dbReference type="Proteomes" id="UP000601435"/>
    </source>
</evidence>
<dbReference type="EC" id="2.7.1.81" evidence="8"/>
<comment type="catalytic activity">
    <reaction evidence="6">
        <text>(5R)-5-hydroxy-L-lysine + GTP = (5R)-5-phosphooxy-L-lysine + GDP + H(+)</text>
        <dbReference type="Rhea" id="RHEA:19049"/>
        <dbReference type="ChEBI" id="CHEBI:15378"/>
        <dbReference type="ChEBI" id="CHEBI:37565"/>
        <dbReference type="ChEBI" id="CHEBI:57882"/>
        <dbReference type="ChEBI" id="CHEBI:58189"/>
        <dbReference type="ChEBI" id="CHEBI:58357"/>
        <dbReference type="EC" id="2.7.1.81"/>
    </reaction>
</comment>
<accession>A0A812R860</accession>
<gene>
    <name evidence="11" type="primary">Hykk</name>
    <name evidence="11" type="ORF">SNEC2469_LOCUS11646</name>
</gene>
<evidence type="ECO:0000256" key="1">
    <source>
        <dbReference type="ARBA" id="ARBA00004496"/>
    </source>
</evidence>
<comment type="caution">
    <text evidence="11">The sequence shown here is derived from an EMBL/GenBank/DDBJ whole genome shotgun (WGS) entry which is preliminary data.</text>
</comment>
<dbReference type="SUPFAM" id="SSF52467">
    <property type="entry name" value="DHS-like NAD/FAD-binding domain"/>
    <property type="match status" value="1"/>
</dbReference>
<proteinExistence type="inferred from homology"/>
<dbReference type="InterPro" id="IPR029035">
    <property type="entry name" value="DHS-like_NAD/FAD-binding_dom"/>
</dbReference>
<dbReference type="Pfam" id="PF01636">
    <property type="entry name" value="APH"/>
    <property type="match status" value="1"/>
</dbReference>
<name>A0A812R860_9DINO</name>
<dbReference type="InterPro" id="IPR050249">
    <property type="entry name" value="Pseudomonas-type_ThrB"/>
</dbReference>
<evidence type="ECO:0000256" key="8">
    <source>
        <dbReference type="ARBA" id="ARBA00038873"/>
    </source>
</evidence>
<evidence type="ECO:0000256" key="7">
    <source>
        <dbReference type="ARBA" id="ARBA00037368"/>
    </source>
</evidence>